<dbReference type="Proteomes" id="UP000480185">
    <property type="component" value="Unassembled WGS sequence"/>
</dbReference>
<dbReference type="AlphaFoldDB" id="A0A6G1X1H7"/>
<dbReference type="Pfam" id="PF03816">
    <property type="entry name" value="LytR_cpsA_psr"/>
    <property type="match status" value="1"/>
</dbReference>
<dbReference type="PANTHER" id="PTHR33392:SF6">
    <property type="entry name" value="POLYISOPRENYL-TEICHOIC ACID--PEPTIDOGLYCAN TEICHOIC ACID TRANSFERASE TAGU"/>
    <property type="match status" value="1"/>
</dbReference>
<feature type="transmembrane region" description="Helical" evidence="5">
    <location>
        <begin position="20"/>
        <end position="40"/>
    </location>
</feature>
<keyword evidence="5" id="KW-0472">Membrane</keyword>
<evidence type="ECO:0000256" key="4">
    <source>
        <dbReference type="ARBA" id="ARBA00022989"/>
    </source>
</evidence>
<dbReference type="GO" id="GO:0071555">
    <property type="term" value="P:cell wall organization"/>
    <property type="evidence" value="ECO:0007669"/>
    <property type="project" value="UniProtKB-KW"/>
</dbReference>
<dbReference type="OrthoDB" id="27330at2"/>
<proteinExistence type="inferred from homology"/>
<name>A0A6G1X1H7_9BACI</name>
<keyword evidence="3" id="KW-0735">Signal-anchor</keyword>
<evidence type="ECO:0000256" key="3">
    <source>
        <dbReference type="ARBA" id="ARBA00022968"/>
    </source>
</evidence>
<reference evidence="7 8" key="1">
    <citation type="submission" date="2019-11" db="EMBL/GenBank/DDBJ databases">
        <authorList>
            <person name="Li J."/>
        </authorList>
    </citation>
    <scope>NUCLEOTIDE SEQUENCE [LARGE SCALE GENOMIC DNA]</scope>
    <source>
        <strain evidence="7 8">J4</strain>
    </source>
</reference>
<gene>
    <name evidence="7" type="ORF">GH754_00500</name>
</gene>
<accession>A0A6G1X1H7</accession>
<dbReference type="Gene3D" id="3.40.630.190">
    <property type="entry name" value="LCP protein"/>
    <property type="match status" value="1"/>
</dbReference>
<comment type="similarity">
    <text evidence="1">Belongs to the LytR/CpsA/Psr (LCP) family.</text>
</comment>
<dbReference type="NCBIfam" id="TIGR00350">
    <property type="entry name" value="lytR_cpsA_psr"/>
    <property type="match status" value="1"/>
</dbReference>
<evidence type="ECO:0000256" key="5">
    <source>
        <dbReference type="SAM" id="Phobius"/>
    </source>
</evidence>
<evidence type="ECO:0000313" key="8">
    <source>
        <dbReference type="Proteomes" id="UP000480185"/>
    </source>
</evidence>
<comment type="caution">
    <text evidence="7">The sequence shown here is derived from an EMBL/GenBank/DDBJ whole genome shotgun (WGS) entry which is preliminary data.</text>
</comment>
<evidence type="ECO:0000256" key="1">
    <source>
        <dbReference type="ARBA" id="ARBA00006068"/>
    </source>
</evidence>
<evidence type="ECO:0000256" key="2">
    <source>
        <dbReference type="ARBA" id="ARBA00022692"/>
    </source>
</evidence>
<dbReference type="InterPro" id="IPR004474">
    <property type="entry name" value="LytR_CpsA_psr"/>
</dbReference>
<keyword evidence="8" id="KW-1185">Reference proteome</keyword>
<protein>
    <submittedName>
        <fullName evidence="7">Transcriptional regulator LytR</fullName>
    </submittedName>
</protein>
<feature type="domain" description="Cell envelope-related transcriptional attenuator" evidence="6">
    <location>
        <begin position="90"/>
        <end position="239"/>
    </location>
</feature>
<dbReference type="RefSeq" id="WP_153726775.1">
    <property type="nucleotide sequence ID" value="NZ_WJNH01000001.1"/>
</dbReference>
<keyword evidence="4 5" id="KW-1133">Transmembrane helix</keyword>
<dbReference type="PANTHER" id="PTHR33392">
    <property type="entry name" value="POLYISOPRENYL-TEICHOIC ACID--PEPTIDOGLYCAN TEICHOIC ACID TRANSFERASE TAGU"/>
    <property type="match status" value="1"/>
</dbReference>
<sequence length="321" mass="36115">MGKRTDRIREKKKSKKGLKIFLTVLATIILAVGVFALYVYNSVKDTVSEDMNEDVESIANDISKEKASKGEETLNILLMGVDEREGDKGRADTLILLSLNPNTDSMQMISIPRDSYVDIVGYGKQDKINHSYVYGGTDMTVATVEKFLDVELDYFVKINMGGLSDLVDAIGGVTVNNPIEWVDSGDDGYKAGFHYPKGEITLNGPEAMGFVRMRKQDPKGDAGRNERQRILIDAIIDKGASVGSVTRIDDILEVLGDNMSTNMSFDEMQDIYKHYRNTRNNQKNYQIQGTGQYIGPIWYYMISEEERQKVHNMITEFNAQK</sequence>
<dbReference type="EMBL" id="WJNH01000001">
    <property type="protein sequence ID" value="MRG84799.1"/>
    <property type="molecule type" value="Genomic_DNA"/>
</dbReference>
<evidence type="ECO:0000313" key="7">
    <source>
        <dbReference type="EMBL" id="MRG84799.1"/>
    </source>
</evidence>
<dbReference type="InterPro" id="IPR050922">
    <property type="entry name" value="LytR/CpsA/Psr_CW_biosynth"/>
</dbReference>
<evidence type="ECO:0000259" key="6">
    <source>
        <dbReference type="Pfam" id="PF03816"/>
    </source>
</evidence>
<keyword evidence="2 5" id="KW-0812">Transmembrane</keyword>
<organism evidence="7 8">
    <name type="scientific">Salinibacillus xinjiangensis</name>
    <dbReference type="NCBI Taxonomy" id="1229268"/>
    <lineage>
        <taxon>Bacteria</taxon>
        <taxon>Bacillati</taxon>
        <taxon>Bacillota</taxon>
        <taxon>Bacilli</taxon>
        <taxon>Bacillales</taxon>
        <taxon>Bacillaceae</taxon>
        <taxon>Salinibacillus</taxon>
    </lineage>
</organism>